<dbReference type="PANTHER" id="PTHR10720:SF0">
    <property type="entry name" value="HEME OXYGENASE"/>
    <property type="match status" value="1"/>
</dbReference>
<dbReference type="PRINTS" id="PR00088">
    <property type="entry name" value="HAEMOXYGNASE"/>
</dbReference>
<feature type="binding site" evidence="4">
    <location>
        <position position="18"/>
    </location>
    <ligand>
        <name>heme b</name>
        <dbReference type="ChEBI" id="CHEBI:60344"/>
    </ligand>
</feature>
<keyword evidence="3 5" id="KW-0408">Iron</keyword>
<dbReference type="GO" id="GO:0006979">
    <property type="term" value="P:response to oxidative stress"/>
    <property type="evidence" value="ECO:0007669"/>
    <property type="project" value="TreeGrafter"/>
</dbReference>
<name>A0A1Q8CQM2_9PSEU</name>
<evidence type="ECO:0000256" key="1">
    <source>
        <dbReference type="ARBA" id="ARBA00022617"/>
    </source>
</evidence>
<keyword evidence="2 5" id="KW-0479">Metal-binding</keyword>
<dbReference type="GO" id="GO:0004392">
    <property type="term" value="F:heme oxygenase (decyclizing) activity"/>
    <property type="evidence" value="ECO:0007669"/>
    <property type="project" value="InterPro"/>
</dbReference>
<dbReference type="GO" id="GO:0020037">
    <property type="term" value="F:heme binding"/>
    <property type="evidence" value="ECO:0007669"/>
    <property type="project" value="TreeGrafter"/>
</dbReference>
<comment type="caution">
    <text evidence="6">The sequence shown here is derived from an EMBL/GenBank/DDBJ whole genome shotgun (WGS) entry which is preliminary data.</text>
</comment>
<dbReference type="CDD" id="cd19165">
    <property type="entry name" value="HemeO"/>
    <property type="match status" value="1"/>
</dbReference>
<dbReference type="Pfam" id="PF01126">
    <property type="entry name" value="Heme_oxygenase"/>
    <property type="match status" value="1"/>
</dbReference>
<dbReference type="Gene3D" id="1.20.910.10">
    <property type="entry name" value="Heme oxygenase-like"/>
    <property type="match status" value="1"/>
</dbReference>
<sequence>MVLSDERQPAEPLSARLKNATREEHERTESAPFVAALLDGRLHRDAYTALLGQSYLFYRVLEEAGEAWRGDAVVGPFVSDDLVRCGALEADLEWLAGPGWREGLDPLPATRRYADRLRAVCFDSASAFLAHHYTRYLGDLSGGQIIRRRLRSVYDLTTDGVRFYVFDRVAKPKLFKDRYRELLDGLPWDAHEQENLLAEANEAFRLNRGVFDDLGKALEVGWTGSRSA</sequence>
<evidence type="ECO:0000313" key="6">
    <source>
        <dbReference type="EMBL" id="OLF16642.1"/>
    </source>
</evidence>
<dbReference type="GO" id="GO:0046872">
    <property type="term" value="F:metal ion binding"/>
    <property type="evidence" value="ECO:0007669"/>
    <property type="project" value="UniProtKB-KW"/>
</dbReference>
<dbReference type="PANTHER" id="PTHR10720">
    <property type="entry name" value="HEME OXYGENASE"/>
    <property type="match status" value="1"/>
</dbReference>
<keyword evidence="1 4" id="KW-0349">Heme</keyword>
<proteinExistence type="predicted"/>
<protein>
    <submittedName>
        <fullName evidence="6">Biliverdin-producing heme oxygenase</fullName>
    </submittedName>
</protein>
<dbReference type="PIRSF" id="PIRSF000343">
    <property type="entry name" value="Haem_Oase"/>
    <property type="match status" value="1"/>
</dbReference>
<dbReference type="STRING" id="1912961.BU204_15695"/>
<dbReference type="GO" id="GO:0006788">
    <property type="term" value="P:heme oxidation"/>
    <property type="evidence" value="ECO:0007669"/>
    <property type="project" value="InterPro"/>
</dbReference>
<evidence type="ECO:0000313" key="7">
    <source>
        <dbReference type="Proteomes" id="UP000185596"/>
    </source>
</evidence>
<dbReference type="SUPFAM" id="SSF48613">
    <property type="entry name" value="Heme oxygenase-like"/>
    <property type="match status" value="1"/>
</dbReference>
<dbReference type="InterPro" id="IPR016053">
    <property type="entry name" value="Haem_Oase-like"/>
</dbReference>
<dbReference type="RefSeq" id="WP_075126418.1">
    <property type="nucleotide sequence ID" value="NZ_MSIE01000027.1"/>
</dbReference>
<dbReference type="AlphaFoldDB" id="A0A1Q8CQM2"/>
<feature type="binding site" evidence="4">
    <location>
        <position position="180"/>
    </location>
    <ligand>
        <name>heme b</name>
        <dbReference type="ChEBI" id="CHEBI:60344"/>
    </ligand>
</feature>
<organism evidence="6 7">
    <name type="scientific">Actinophytocola xanthii</name>
    <dbReference type="NCBI Taxonomy" id="1912961"/>
    <lineage>
        <taxon>Bacteria</taxon>
        <taxon>Bacillati</taxon>
        <taxon>Actinomycetota</taxon>
        <taxon>Actinomycetes</taxon>
        <taxon>Pseudonocardiales</taxon>
        <taxon>Pseudonocardiaceae</taxon>
    </lineage>
</organism>
<gene>
    <name evidence="6" type="ORF">BU204_15695</name>
</gene>
<evidence type="ECO:0000256" key="5">
    <source>
        <dbReference type="PIRSR" id="PIRSR000343-2"/>
    </source>
</evidence>
<dbReference type="Proteomes" id="UP000185596">
    <property type="component" value="Unassembled WGS sequence"/>
</dbReference>
<feature type="binding site" evidence="4">
    <location>
        <position position="133"/>
    </location>
    <ligand>
        <name>heme b</name>
        <dbReference type="ChEBI" id="CHEBI:60344"/>
    </ligand>
</feature>
<evidence type="ECO:0000256" key="3">
    <source>
        <dbReference type="ARBA" id="ARBA00023004"/>
    </source>
</evidence>
<dbReference type="GO" id="GO:0042167">
    <property type="term" value="P:heme catabolic process"/>
    <property type="evidence" value="ECO:0007669"/>
    <property type="project" value="TreeGrafter"/>
</dbReference>
<feature type="binding site" description="axial binding residue" evidence="5">
    <location>
        <position position="25"/>
    </location>
    <ligand>
        <name>heme b</name>
        <dbReference type="ChEBI" id="CHEBI:60344"/>
    </ligand>
    <ligandPart>
        <name>Fe</name>
        <dbReference type="ChEBI" id="CHEBI:18248"/>
    </ligandPart>
</feature>
<evidence type="ECO:0000256" key="2">
    <source>
        <dbReference type="ARBA" id="ARBA00022723"/>
    </source>
</evidence>
<dbReference type="OrthoDB" id="5493802at2"/>
<dbReference type="InterPro" id="IPR002051">
    <property type="entry name" value="Haem_Oase"/>
</dbReference>
<keyword evidence="7" id="KW-1185">Reference proteome</keyword>
<accession>A0A1Q8CQM2</accession>
<reference evidence="6 7" key="1">
    <citation type="submission" date="2016-12" db="EMBL/GenBank/DDBJ databases">
        <title>The draft genome sequence of Actinophytocola sp. 11-183.</title>
        <authorList>
            <person name="Wang W."/>
            <person name="Yuan L."/>
        </authorList>
    </citation>
    <scope>NUCLEOTIDE SEQUENCE [LARGE SCALE GENOMIC DNA]</scope>
    <source>
        <strain evidence="6 7">11-183</strain>
    </source>
</reference>
<dbReference type="InterPro" id="IPR016084">
    <property type="entry name" value="Haem_Oase-like_multi-hlx"/>
</dbReference>
<dbReference type="EMBL" id="MSIE01000027">
    <property type="protein sequence ID" value="OLF16642.1"/>
    <property type="molecule type" value="Genomic_DNA"/>
</dbReference>
<evidence type="ECO:0000256" key="4">
    <source>
        <dbReference type="PIRSR" id="PIRSR000343-1"/>
    </source>
</evidence>